<keyword evidence="2" id="KW-1185">Reference proteome</keyword>
<name>A0ACC3TRA5_9ASCO</name>
<reference evidence="2" key="1">
    <citation type="journal article" date="2024" name="Front. Bioeng. Biotechnol.">
        <title>Genome-scale model development and genomic sequencing of the oleaginous clade Lipomyces.</title>
        <authorList>
            <person name="Czajka J.J."/>
            <person name="Han Y."/>
            <person name="Kim J."/>
            <person name="Mondo S.J."/>
            <person name="Hofstad B.A."/>
            <person name="Robles A."/>
            <person name="Haridas S."/>
            <person name="Riley R."/>
            <person name="LaButti K."/>
            <person name="Pangilinan J."/>
            <person name="Andreopoulos W."/>
            <person name="Lipzen A."/>
            <person name="Yan J."/>
            <person name="Wang M."/>
            <person name="Ng V."/>
            <person name="Grigoriev I.V."/>
            <person name="Spatafora J.W."/>
            <person name="Magnuson J.K."/>
            <person name="Baker S.E."/>
            <person name="Pomraning K.R."/>
        </authorList>
    </citation>
    <scope>NUCLEOTIDE SEQUENCE [LARGE SCALE GENOMIC DNA]</scope>
    <source>
        <strain evidence="2">CBS 10300</strain>
    </source>
</reference>
<sequence>MSANEESIIGRRGSTDPGFRDGLAGSGFSNYDQEKLSSGEEDGKTTAKPTSPNPWDPTQFPDGGPVAWVVVTGAFCCVFCSFGWINCIGIFQDYYQSHQLRDYSPSAVSWIASLELFMMFAGGPIIGRLYDNYGPRYILLFGTFFHVFGLMMMSISTQYYQFILAQGICSPIGISCLFTPSTNSVTTWFLKRRAFAIGIVAAGSSLGGVILPIMLDHLVTEVGFGWAIRISAFLILALLVVGNLTVRSRLPPSPRPLSARQYFKPLTEITYLLTTIASFLFFLGLFLPINYIQLQATTYGMSASLATYLIPILNAASLFGRIIPGWVGDRVGRYNIQIVMCFFSGIIVLALWLPATGNAPLVIFSALYGLGSGAFVSLLPALIAQISDIREIGLRIGIEFAILSIPSLVGNPIGGALIDHDHGRFRDLQIWCGVLLLAGGTMFIFARSSLVGFKVYAKA</sequence>
<protein>
    <submittedName>
        <fullName evidence="1">Major facilitator superfamily transporter 1</fullName>
    </submittedName>
</protein>
<organism evidence="1 2">
    <name type="scientific">Lipomyces orientalis</name>
    <dbReference type="NCBI Taxonomy" id="1233043"/>
    <lineage>
        <taxon>Eukaryota</taxon>
        <taxon>Fungi</taxon>
        <taxon>Dikarya</taxon>
        <taxon>Ascomycota</taxon>
        <taxon>Saccharomycotina</taxon>
        <taxon>Lipomycetes</taxon>
        <taxon>Lipomycetales</taxon>
        <taxon>Lipomycetaceae</taxon>
        <taxon>Lipomyces</taxon>
    </lineage>
</organism>
<proteinExistence type="predicted"/>
<gene>
    <name evidence="1" type="ORF">V1517DRAFT_88859</name>
</gene>
<dbReference type="Proteomes" id="UP001489719">
    <property type="component" value="Unassembled WGS sequence"/>
</dbReference>
<dbReference type="EMBL" id="MU970058">
    <property type="protein sequence ID" value="KAK9323688.1"/>
    <property type="molecule type" value="Genomic_DNA"/>
</dbReference>
<evidence type="ECO:0000313" key="2">
    <source>
        <dbReference type="Proteomes" id="UP001489719"/>
    </source>
</evidence>
<accession>A0ACC3TRA5</accession>
<comment type="caution">
    <text evidence="1">The sequence shown here is derived from an EMBL/GenBank/DDBJ whole genome shotgun (WGS) entry which is preliminary data.</text>
</comment>
<evidence type="ECO:0000313" key="1">
    <source>
        <dbReference type="EMBL" id="KAK9323688.1"/>
    </source>
</evidence>